<feature type="region of interest" description="Disordered" evidence="1">
    <location>
        <begin position="1"/>
        <end position="55"/>
    </location>
</feature>
<protein>
    <submittedName>
        <fullName evidence="2">Uncharacterized protein</fullName>
    </submittedName>
</protein>
<name>A0ABV5G716_9MICC</name>
<organism evidence="2 3">
    <name type="scientific">Citricoccus parietis</name>
    <dbReference type="NCBI Taxonomy" id="592307"/>
    <lineage>
        <taxon>Bacteria</taxon>
        <taxon>Bacillati</taxon>
        <taxon>Actinomycetota</taxon>
        <taxon>Actinomycetes</taxon>
        <taxon>Micrococcales</taxon>
        <taxon>Micrococcaceae</taxon>
        <taxon>Citricoccus</taxon>
    </lineage>
</organism>
<accession>A0ABV5G716</accession>
<comment type="caution">
    <text evidence="2">The sequence shown here is derived from an EMBL/GenBank/DDBJ whole genome shotgun (WGS) entry which is preliminary data.</text>
</comment>
<proteinExistence type="predicted"/>
<gene>
    <name evidence="2" type="ORF">ACFFX0_27555</name>
</gene>
<dbReference type="EMBL" id="JBHMFI010000002">
    <property type="protein sequence ID" value="MFB9074742.1"/>
    <property type="molecule type" value="Genomic_DNA"/>
</dbReference>
<evidence type="ECO:0000256" key="1">
    <source>
        <dbReference type="SAM" id="MobiDB-lite"/>
    </source>
</evidence>
<evidence type="ECO:0000313" key="3">
    <source>
        <dbReference type="Proteomes" id="UP001589575"/>
    </source>
</evidence>
<evidence type="ECO:0000313" key="2">
    <source>
        <dbReference type="EMBL" id="MFB9074742.1"/>
    </source>
</evidence>
<keyword evidence="3" id="KW-1185">Reference proteome</keyword>
<feature type="compositionally biased region" description="Basic and acidic residues" evidence="1">
    <location>
        <begin position="1"/>
        <end position="10"/>
    </location>
</feature>
<dbReference type="Proteomes" id="UP001589575">
    <property type="component" value="Unassembled WGS sequence"/>
</dbReference>
<reference evidence="2 3" key="1">
    <citation type="submission" date="2024-09" db="EMBL/GenBank/DDBJ databases">
        <authorList>
            <person name="Sun Q."/>
            <person name="Mori K."/>
        </authorList>
    </citation>
    <scope>NUCLEOTIDE SEQUENCE [LARGE SCALE GENOMIC DNA]</scope>
    <source>
        <strain evidence="2 3">CCM 7609</strain>
    </source>
</reference>
<sequence>MLVHPGDRQGPHLGGGDEAQGEEQQDGRGHVVQRASADQPPVGEEQPEGEHDGGH</sequence>